<evidence type="ECO:0000313" key="1">
    <source>
        <dbReference type="EMBL" id="KAF3427849.1"/>
    </source>
</evidence>
<proteinExistence type="predicted"/>
<keyword evidence="2" id="KW-1185">Reference proteome</keyword>
<dbReference type="AlphaFoldDB" id="A0A833RFG7"/>
<sequence length="79" mass="9276">MKTLTSCRSSCTLYIHRPIADWTVSDFCLWREAVGLWEQRTLWEKFVLADELFKNNFANAVEQLALLSFLIEHTCLYGM</sequence>
<organism evidence="1 2">
    <name type="scientific">Frieseomelitta varia</name>
    <dbReference type="NCBI Taxonomy" id="561572"/>
    <lineage>
        <taxon>Eukaryota</taxon>
        <taxon>Metazoa</taxon>
        <taxon>Ecdysozoa</taxon>
        <taxon>Arthropoda</taxon>
        <taxon>Hexapoda</taxon>
        <taxon>Insecta</taxon>
        <taxon>Pterygota</taxon>
        <taxon>Neoptera</taxon>
        <taxon>Endopterygota</taxon>
        <taxon>Hymenoptera</taxon>
        <taxon>Apocrita</taxon>
        <taxon>Aculeata</taxon>
        <taxon>Apoidea</taxon>
        <taxon>Anthophila</taxon>
        <taxon>Apidae</taxon>
        <taxon>Frieseomelitta</taxon>
    </lineage>
</organism>
<dbReference type="Proteomes" id="UP000655588">
    <property type="component" value="Unassembled WGS sequence"/>
</dbReference>
<comment type="caution">
    <text evidence="1">The sequence shown here is derived from an EMBL/GenBank/DDBJ whole genome shotgun (WGS) entry which is preliminary data.</text>
</comment>
<dbReference type="EMBL" id="WNWW01000246">
    <property type="protein sequence ID" value="KAF3427849.1"/>
    <property type="molecule type" value="Genomic_DNA"/>
</dbReference>
<protein>
    <submittedName>
        <fullName evidence="1">Uncharacterized protein</fullName>
    </submittedName>
</protein>
<accession>A0A833RFG7</accession>
<evidence type="ECO:0000313" key="2">
    <source>
        <dbReference type="Proteomes" id="UP000655588"/>
    </source>
</evidence>
<gene>
    <name evidence="1" type="ORF">E2986_13029</name>
</gene>
<name>A0A833RFG7_9HYME</name>
<reference evidence="1" key="1">
    <citation type="submission" date="2019-11" db="EMBL/GenBank/DDBJ databases">
        <title>The nuclear and mitochondrial genomes of Frieseomelitta varia - a highly eusocial stingless bee (Meliponini) with a permanently sterile worker caste.</title>
        <authorList>
            <person name="Freitas F.C.P."/>
            <person name="Lourenco A.P."/>
            <person name="Nunes F.M.F."/>
            <person name="Paschoal A.R."/>
            <person name="Abreu F.C.P."/>
            <person name="Barbin F.O."/>
            <person name="Bataglia L."/>
            <person name="Cardoso-Junior C.A.M."/>
            <person name="Cervoni M.S."/>
            <person name="Silva S.R."/>
            <person name="Dalarmi F."/>
            <person name="Del Lama M.A."/>
            <person name="Depintor T.S."/>
            <person name="Ferreira K.M."/>
            <person name="Goria P.S."/>
            <person name="Jaskot M.C."/>
            <person name="Lago D.C."/>
            <person name="Luna-Lucena D."/>
            <person name="Moda L.M."/>
            <person name="Nascimento L."/>
            <person name="Pedrino M."/>
            <person name="Rabico F.O."/>
            <person name="Sanches F.C."/>
            <person name="Santos D.E."/>
            <person name="Santos C.G."/>
            <person name="Vieira J."/>
            <person name="Lopes T.F."/>
            <person name="Barchuk A.R."/>
            <person name="Hartfelder K."/>
            <person name="Simoes Z.L.P."/>
            <person name="Bitondi M.M.G."/>
            <person name="Pinheiro D.G."/>
        </authorList>
    </citation>
    <scope>NUCLEOTIDE SEQUENCE</scope>
    <source>
        <strain evidence="1">USP_RPSP 00005682</strain>
        <tissue evidence="1">Whole individual</tissue>
    </source>
</reference>